<protein>
    <recommendedName>
        <fullName evidence="2">Transcriptional repressor PaaX-like central Cas2-like domain-containing protein</fullName>
    </recommendedName>
</protein>
<reference evidence="3 4" key="1">
    <citation type="journal article" date="2016" name="Nat. Commun.">
        <title>Thousands of microbial genomes shed light on interconnected biogeochemical processes in an aquifer system.</title>
        <authorList>
            <person name="Anantharaman K."/>
            <person name="Brown C.T."/>
            <person name="Hug L.A."/>
            <person name="Sharon I."/>
            <person name="Castelle C.J."/>
            <person name="Probst A.J."/>
            <person name="Thomas B.C."/>
            <person name="Singh A."/>
            <person name="Wilkins M.J."/>
            <person name="Karaoz U."/>
            <person name="Brodie E.L."/>
            <person name="Williams K.H."/>
            <person name="Hubbard S.S."/>
            <person name="Banfield J.F."/>
        </authorList>
    </citation>
    <scope>NUCLEOTIDE SEQUENCE [LARGE SCALE GENOMIC DNA]</scope>
</reference>
<name>A0A1F6C6J6_9BACT</name>
<dbReference type="AlphaFoldDB" id="A0A1F6C6J6"/>
<evidence type="ECO:0000259" key="2">
    <source>
        <dbReference type="Pfam" id="PF20803"/>
    </source>
</evidence>
<dbReference type="Proteomes" id="UP000178249">
    <property type="component" value="Unassembled WGS sequence"/>
</dbReference>
<organism evidence="3 4">
    <name type="scientific">Candidatus Kaiserbacteria bacterium RIFCSPHIGHO2_01_FULL_48_10</name>
    <dbReference type="NCBI Taxonomy" id="1798476"/>
    <lineage>
        <taxon>Bacteria</taxon>
        <taxon>Candidatus Kaiseribacteriota</taxon>
    </lineage>
</organism>
<sequence>MSIRKYRYYFKAPKSAIVKDILTLLAVTGAMYVAAGSPYFVRNLLQASKKFKKYPKKKIHDTFYALRKQGCIVIEKRNHQIYISLTEGGKRKVGWMQVDSLEIKKPKRWDKKWRLVIFDIAQLKKIYREAFRGKLKELGFRPLQKSVWAHPFDCRPEIELLKAFFGLSEKEMRLMVVEDIGEAGDLKKFFQLHS</sequence>
<proteinExistence type="predicted"/>
<feature type="transmembrane region" description="Helical" evidence="1">
    <location>
        <begin position="21"/>
        <end position="41"/>
    </location>
</feature>
<feature type="domain" description="Transcriptional repressor PaaX-like central Cas2-like" evidence="2">
    <location>
        <begin position="107"/>
        <end position="174"/>
    </location>
</feature>
<dbReference type="InterPro" id="IPR048846">
    <property type="entry name" value="PaaX-like_central"/>
</dbReference>
<dbReference type="Gene3D" id="3.30.70.2650">
    <property type="match status" value="1"/>
</dbReference>
<dbReference type="Pfam" id="PF20803">
    <property type="entry name" value="PaaX_M"/>
    <property type="match status" value="1"/>
</dbReference>
<keyword evidence="1" id="KW-1133">Transmembrane helix</keyword>
<keyword evidence="1" id="KW-0472">Membrane</keyword>
<evidence type="ECO:0000256" key="1">
    <source>
        <dbReference type="SAM" id="Phobius"/>
    </source>
</evidence>
<accession>A0A1F6C6J6</accession>
<comment type="caution">
    <text evidence="3">The sequence shown here is derived from an EMBL/GenBank/DDBJ whole genome shotgun (WGS) entry which is preliminary data.</text>
</comment>
<evidence type="ECO:0000313" key="3">
    <source>
        <dbReference type="EMBL" id="OGG44712.1"/>
    </source>
</evidence>
<evidence type="ECO:0000313" key="4">
    <source>
        <dbReference type="Proteomes" id="UP000178249"/>
    </source>
</evidence>
<dbReference type="EMBL" id="MFKP01000003">
    <property type="protein sequence ID" value="OGG44712.1"/>
    <property type="molecule type" value="Genomic_DNA"/>
</dbReference>
<keyword evidence="1" id="KW-0812">Transmembrane</keyword>
<gene>
    <name evidence="3" type="ORF">A2841_01930</name>
</gene>